<accession>A0ACC2H0A7</accession>
<gene>
    <name evidence="1" type="ORF">DPEC_G00087950</name>
</gene>
<evidence type="ECO:0000313" key="2">
    <source>
        <dbReference type="Proteomes" id="UP001157502"/>
    </source>
</evidence>
<reference evidence="1" key="1">
    <citation type="submission" date="2021-05" db="EMBL/GenBank/DDBJ databases">
        <authorList>
            <person name="Pan Q."/>
            <person name="Jouanno E."/>
            <person name="Zahm M."/>
            <person name="Klopp C."/>
            <person name="Cabau C."/>
            <person name="Louis A."/>
            <person name="Berthelot C."/>
            <person name="Parey E."/>
            <person name="Roest Crollius H."/>
            <person name="Montfort J."/>
            <person name="Robinson-Rechavi M."/>
            <person name="Bouchez O."/>
            <person name="Lampietro C."/>
            <person name="Lopez Roques C."/>
            <person name="Donnadieu C."/>
            <person name="Postlethwait J."/>
            <person name="Bobe J."/>
            <person name="Dillon D."/>
            <person name="Chandos A."/>
            <person name="von Hippel F."/>
            <person name="Guiguen Y."/>
        </authorList>
    </citation>
    <scope>NUCLEOTIDE SEQUENCE</scope>
    <source>
        <strain evidence="1">YG-Jan2019</strain>
    </source>
</reference>
<organism evidence="1 2">
    <name type="scientific">Dallia pectoralis</name>
    <name type="common">Alaska blackfish</name>
    <dbReference type="NCBI Taxonomy" id="75939"/>
    <lineage>
        <taxon>Eukaryota</taxon>
        <taxon>Metazoa</taxon>
        <taxon>Chordata</taxon>
        <taxon>Craniata</taxon>
        <taxon>Vertebrata</taxon>
        <taxon>Euteleostomi</taxon>
        <taxon>Actinopterygii</taxon>
        <taxon>Neopterygii</taxon>
        <taxon>Teleostei</taxon>
        <taxon>Protacanthopterygii</taxon>
        <taxon>Esociformes</taxon>
        <taxon>Umbridae</taxon>
        <taxon>Dallia</taxon>
    </lineage>
</organism>
<sequence>MCGSLTLADSEYENKMSKTIFDRNPYQAFLAFFVLVCSTVIFLVFVVFFICLSGLEDFPLVEDEVPMLTEKSEEPVEKPILLLWFWPMGVHWNLELCKPLYNIDSCVLTADRSVYNKADAVIIFHRNISADLSNLPPSPRPAFQKWIWYNVESPTNTARIPGLENIFNLTLSYRRDADITVRNELTVLTSTEMDQEFVLPKKDKVVCWIVSNNDTKTGTSTREMFYQQLVKHIKINIYGRAFKGSRLRYKDYYPFLASCKFYLAFENSIHRDYITELNGPLSAGAVPVVMGPPRENYEQFIPANSFIHINDFPDAKSLADFLLQLDQNDEMYLGYFMWRRFYKAKPHLLTLQEEFIQPVCLACEYIARDKKHYKVVHDLYNWYFS</sequence>
<dbReference type="EMBL" id="CM055734">
    <property type="protein sequence ID" value="KAJ8009347.1"/>
    <property type="molecule type" value="Genomic_DNA"/>
</dbReference>
<name>A0ACC2H0A7_DALPE</name>
<proteinExistence type="predicted"/>
<comment type="caution">
    <text evidence="1">The sequence shown here is derived from an EMBL/GenBank/DDBJ whole genome shotgun (WGS) entry which is preliminary data.</text>
</comment>
<dbReference type="Proteomes" id="UP001157502">
    <property type="component" value="Chromosome 7"/>
</dbReference>
<evidence type="ECO:0000313" key="1">
    <source>
        <dbReference type="EMBL" id="KAJ8009347.1"/>
    </source>
</evidence>
<keyword evidence="2" id="KW-1185">Reference proteome</keyword>
<protein>
    <submittedName>
        <fullName evidence="1">Uncharacterized protein</fullName>
    </submittedName>
</protein>